<dbReference type="Gene3D" id="3.10.120.10">
    <property type="entry name" value="Cytochrome b5-like heme/steroid binding domain"/>
    <property type="match status" value="1"/>
</dbReference>
<accession>A0A162THV9</accession>
<evidence type="ECO:0000313" key="3">
    <source>
        <dbReference type="EMBL" id="KZL92664.1"/>
    </source>
</evidence>
<evidence type="ECO:0000259" key="2">
    <source>
        <dbReference type="SMART" id="SM01117"/>
    </source>
</evidence>
<comment type="caution">
    <text evidence="3">The sequence shown here is derived from an EMBL/GenBank/DDBJ whole genome shotgun (WGS) entry which is preliminary data.</text>
</comment>
<dbReference type="InterPro" id="IPR036400">
    <property type="entry name" value="Cyt_B5-like_heme/steroid_sf"/>
</dbReference>
<dbReference type="PANTHER" id="PTHR10281:SF76">
    <property type="entry name" value="CALCUTTA CUP-RELATED"/>
    <property type="match status" value="1"/>
</dbReference>
<dbReference type="PANTHER" id="PTHR10281">
    <property type="entry name" value="MEMBRANE-ASSOCIATED PROGESTERONE RECEPTOR COMPONENT-RELATED"/>
    <property type="match status" value="1"/>
</dbReference>
<gene>
    <name evidence="3" type="ORF">CLMAG_24780</name>
</gene>
<dbReference type="OrthoDB" id="9785263at2"/>
<dbReference type="EMBL" id="LWAE01000002">
    <property type="protein sequence ID" value="KZL92664.1"/>
    <property type="molecule type" value="Genomic_DNA"/>
</dbReference>
<comment type="similarity">
    <text evidence="1">Belongs to the cytochrome b5 family. MAPR subfamily.</text>
</comment>
<sequence>MCMVYCPFICANCIYRQQKEFTLQELANYTGVNGKPAYVAIDGIVYDVSSNPMWLGGTHYGLSAGKDLTEQFKTCHDKKSILDSLPKVGILKS</sequence>
<dbReference type="PATRIC" id="fig|1121326.3.peg.2478"/>
<dbReference type="InterPro" id="IPR001199">
    <property type="entry name" value="Cyt_B5-like_heme/steroid-bd"/>
</dbReference>
<dbReference type="InterPro" id="IPR050577">
    <property type="entry name" value="MAPR/NEUFC/NENF-like"/>
</dbReference>
<dbReference type="RefSeq" id="WP_066622285.1">
    <property type="nucleotide sequence ID" value="NZ_FQXL01000021.1"/>
</dbReference>
<dbReference type="AlphaFoldDB" id="A0A162THV9"/>
<dbReference type="Proteomes" id="UP000076603">
    <property type="component" value="Unassembled WGS sequence"/>
</dbReference>
<organism evidence="3 4">
    <name type="scientific">Clostridium magnum DSM 2767</name>
    <dbReference type="NCBI Taxonomy" id="1121326"/>
    <lineage>
        <taxon>Bacteria</taxon>
        <taxon>Bacillati</taxon>
        <taxon>Bacillota</taxon>
        <taxon>Clostridia</taxon>
        <taxon>Eubacteriales</taxon>
        <taxon>Clostridiaceae</taxon>
        <taxon>Clostridium</taxon>
    </lineage>
</organism>
<dbReference type="Pfam" id="PF00173">
    <property type="entry name" value="Cyt-b5"/>
    <property type="match status" value="1"/>
</dbReference>
<feature type="domain" description="Cytochrome b5 heme-binding" evidence="2">
    <location>
        <begin position="21"/>
        <end position="92"/>
    </location>
</feature>
<evidence type="ECO:0000313" key="4">
    <source>
        <dbReference type="Proteomes" id="UP000076603"/>
    </source>
</evidence>
<reference evidence="3 4" key="1">
    <citation type="submission" date="2016-04" db="EMBL/GenBank/DDBJ databases">
        <title>Genome sequence of Clostridium magnum DSM 2767.</title>
        <authorList>
            <person name="Poehlein A."/>
            <person name="Uhlig R."/>
            <person name="Fischer R."/>
            <person name="Bahl H."/>
            <person name="Daniel R."/>
        </authorList>
    </citation>
    <scope>NUCLEOTIDE SEQUENCE [LARGE SCALE GENOMIC DNA]</scope>
    <source>
        <strain evidence="3 4">DSM 2767</strain>
    </source>
</reference>
<dbReference type="STRING" id="1121326.CLMAG_24780"/>
<protein>
    <submittedName>
        <fullName evidence="3">Cytochrome b5-like heme/steroid binding domain protein</fullName>
    </submittedName>
</protein>
<evidence type="ECO:0000256" key="1">
    <source>
        <dbReference type="ARBA" id="ARBA00038357"/>
    </source>
</evidence>
<name>A0A162THV9_9CLOT</name>
<proteinExistence type="inferred from homology"/>
<dbReference type="SMART" id="SM01117">
    <property type="entry name" value="Cyt-b5"/>
    <property type="match status" value="1"/>
</dbReference>
<keyword evidence="4" id="KW-1185">Reference proteome</keyword>
<dbReference type="SUPFAM" id="SSF55856">
    <property type="entry name" value="Cytochrome b5-like heme/steroid binding domain"/>
    <property type="match status" value="1"/>
</dbReference>